<name>A0A8S5U7K9_9CAUD</name>
<organism evidence="1">
    <name type="scientific">Myoviridae sp. ctdyF5</name>
    <dbReference type="NCBI Taxonomy" id="2825144"/>
    <lineage>
        <taxon>Viruses</taxon>
        <taxon>Duplodnaviria</taxon>
        <taxon>Heunggongvirae</taxon>
        <taxon>Uroviricota</taxon>
        <taxon>Caudoviricetes</taxon>
    </lineage>
</organism>
<evidence type="ECO:0000313" key="1">
    <source>
        <dbReference type="EMBL" id="DAF90473.1"/>
    </source>
</evidence>
<protein>
    <submittedName>
        <fullName evidence="1">Uncharacterized protein</fullName>
    </submittedName>
</protein>
<sequence length="32" mass="3941">MCFLCSYPHCKQMVYCHNKSRICLLYKSMVYF</sequence>
<reference evidence="1" key="1">
    <citation type="journal article" date="2021" name="Proc. Natl. Acad. Sci. U.S.A.">
        <title>A Catalog of Tens of Thousands of Viruses from Human Metagenomes Reveals Hidden Associations with Chronic Diseases.</title>
        <authorList>
            <person name="Tisza M.J."/>
            <person name="Buck C.B."/>
        </authorList>
    </citation>
    <scope>NUCLEOTIDE SEQUENCE</scope>
    <source>
        <strain evidence="1">CtdyF5</strain>
    </source>
</reference>
<proteinExistence type="predicted"/>
<dbReference type="EMBL" id="BK016029">
    <property type="protein sequence ID" value="DAF90473.1"/>
    <property type="molecule type" value="Genomic_DNA"/>
</dbReference>
<accession>A0A8S5U7K9</accession>